<feature type="transmembrane region" description="Helical" evidence="6">
    <location>
        <begin position="71"/>
        <end position="99"/>
    </location>
</feature>
<evidence type="ECO:0000256" key="2">
    <source>
        <dbReference type="ARBA" id="ARBA00022475"/>
    </source>
</evidence>
<evidence type="ECO:0000256" key="1">
    <source>
        <dbReference type="ARBA" id="ARBA00004651"/>
    </source>
</evidence>
<dbReference type="PANTHER" id="PTHR30250">
    <property type="entry name" value="PST FAMILY PREDICTED COLANIC ACID TRANSPORTER"/>
    <property type="match status" value="1"/>
</dbReference>
<keyword evidence="2" id="KW-1003">Cell membrane</keyword>
<dbReference type="RefSeq" id="WP_343891449.1">
    <property type="nucleotide sequence ID" value="NZ_BAAAEH010000042.1"/>
</dbReference>
<feature type="transmembrane region" description="Helical" evidence="6">
    <location>
        <begin position="303"/>
        <end position="322"/>
    </location>
</feature>
<dbReference type="PANTHER" id="PTHR30250:SF26">
    <property type="entry name" value="PSMA PROTEIN"/>
    <property type="match status" value="1"/>
</dbReference>
<keyword evidence="8" id="KW-1185">Reference proteome</keyword>
<feature type="transmembrane region" description="Helical" evidence="6">
    <location>
        <begin position="188"/>
        <end position="211"/>
    </location>
</feature>
<feature type="transmembrane region" description="Helical" evidence="6">
    <location>
        <begin position="157"/>
        <end position="176"/>
    </location>
</feature>
<gene>
    <name evidence="7" type="ORF">ABC974_28475</name>
</gene>
<proteinExistence type="predicted"/>
<organism evidence="7 8">
    <name type="scientific">Sphingomonas oligophenolica</name>
    <dbReference type="NCBI Taxonomy" id="301154"/>
    <lineage>
        <taxon>Bacteria</taxon>
        <taxon>Pseudomonadati</taxon>
        <taxon>Pseudomonadota</taxon>
        <taxon>Alphaproteobacteria</taxon>
        <taxon>Sphingomonadales</taxon>
        <taxon>Sphingomonadaceae</taxon>
        <taxon>Sphingomonas</taxon>
    </lineage>
</organism>
<evidence type="ECO:0000256" key="4">
    <source>
        <dbReference type="ARBA" id="ARBA00022989"/>
    </source>
</evidence>
<name>A0ABU9YCP3_9SPHN</name>
<evidence type="ECO:0000256" key="6">
    <source>
        <dbReference type="SAM" id="Phobius"/>
    </source>
</evidence>
<protein>
    <submittedName>
        <fullName evidence="7">Oligosaccharide flippase family protein</fullName>
    </submittedName>
</protein>
<feature type="transmembrane region" description="Helical" evidence="6">
    <location>
        <begin position="111"/>
        <end position="137"/>
    </location>
</feature>
<accession>A0ABU9YCP3</accession>
<keyword evidence="3 6" id="KW-0812">Transmembrane</keyword>
<comment type="caution">
    <text evidence="7">The sequence shown here is derived from an EMBL/GenBank/DDBJ whole genome shotgun (WGS) entry which is preliminary data.</text>
</comment>
<sequence length="470" mass="50085">MATISIPRIRQILSLFQRSHIDLSTEAGRAAERHRRIALSALASAAARIVSIGTALISVPLTLHYLGVERYGMWMAMSTFTAMLQFADFGIGNGVLTAISRASGRDENATIVSYISSAFVLLGTIAATAVALLASAYSHVHWYEVFNVATPLARSEAAPAIAVFIICFALSLPLGVVQRSQLGLQMGFLASLWQCVGNVLGLIGVLTVIWFQAGLPWLVAAYAGMPVAAAALNSAIFFTRVRPDLTPRRSAFSRERGAELARLGGSFFVLQVVAAVAYGADNIVIAQKLGATAVASYSIPDRLFAMASLVVGFAVAPLWPAFGEALARGESGWARLTVVRATLSATAISAAICLVFLAGGPFLIHLWVGKAIDPPFTLLIGLAFWRISEAAFGAPMMYLNGAQEIRFQVITGVFIAVSALTLKIVLIERLGVSILPFIMAACSWSFFGIPAWVKMQRHFASFPAATETNA</sequence>
<dbReference type="Pfam" id="PF01943">
    <property type="entry name" value="Polysacc_synt"/>
    <property type="match status" value="1"/>
</dbReference>
<feature type="transmembrane region" description="Helical" evidence="6">
    <location>
        <begin position="260"/>
        <end position="280"/>
    </location>
</feature>
<evidence type="ECO:0000256" key="3">
    <source>
        <dbReference type="ARBA" id="ARBA00022692"/>
    </source>
</evidence>
<comment type="subcellular location">
    <subcellularLocation>
        <location evidence="1">Cell membrane</location>
        <topology evidence="1">Multi-pass membrane protein</topology>
    </subcellularLocation>
</comment>
<evidence type="ECO:0000313" key="8">
    <source>
        <dbReference type="Proteomes" id="UP001419910"/>
    </source>
</evidence>
<dbReference type="EMBL" id="JBDIME010000055">
    <property type="protein sequence ID" value="MEN2793585.1"/>
    <property type="molecule type" value="Genomic_DNA"/>
</dbReference>
<feature type="transmembrane region" description="Helical" evidence="6">
    <location>
        <begin position="343"/>
        <end position="364"/>
    </location>
</feature>
<evidence type="ECO:0000256" key="5">
    <source>
        <dbReference type="ARBA" id="ARBA00023136"/>
    </source>
</evidence>
<dbReference type="Proteomes" id="UP001419910">
    <property type="component" value="Unassembled WGS sequence"/>
</dbReference>
<keyword evidence="4 6" id="KW-1133">Transmembrane helix</keyword>
<feature type="transmembrane region" description="Helical" evidence="6">
    <location>
        <begin position="409"/>
        <end position="427"/>
    </location>
</feature>
<keyword evidence="5 6" id="KW-0472">Membrane</keyword>
<feature type="transmembrane region" description="Helical" evidence="6">
    <location>
        <begin position="37"/>
        <end position="59"/>
    </location>
</feature>
<feature type="transmembrane region" description="Helical" evidence="6">
    <location>
        <begin position="217"/>
        <end position="239"/>
    </location>
</feature>
<evidence type="ECO:0000313" key="7">
    <source>
        <dbReference type="EMBL" id="MEN2793585.1"/>
    </source>
</evidence>
<dbReference type="InterPro" id="IPR050833">
    <property type="entry name" value="Poly_Biosynth_Transport"/>
</dbReference>
<feature type="transmembrane region" description="Helical" evidence="6">
    <location>
        <begin position="433"/>
        <end position="453"/>
    </location>
</feature>
<dbReference type="InterPro" id="IPR002797">
    <property type="entry name" value="Polysacc_synth"/>
</dbReference>
<reference evidence="7 8" key="1">
    <citation type="submission" date="2024-05" db="EMBL/GenBank/DDBJ databases">
        <authorList>
            <person name="Liu Q."/>
            <person name="Xin Y.-H."/>
        </authorList>
    </citation>
    <scope>NUCLEOTIDE SEQUENCE [LARGE SCALE GENOMIC DNA]</scope>
    <source>
        <strain evidence="7 8">CGMCC 1.10181</strain>
    </source>
</reference>